<dbReference type="CDD" id="cd11062">
    <property type="entry name" value="CYP58-like"/>
    <property type="match status" value="1"/>
</dbReference>
<dbReference type="GO" id="GO:0004497">
    <property type="term" value="F:monooxygenase activity"/>
    <property type="evidence" value="ECO:0007669"/>
    <property type="project" value="UniProtKB-KW"/>
</dbReference>
<organism evidence="3 4">
    <name type="scientific">Bimuria novae-zelandiae CBS 107.79</name>
    <dbReference type="NCBI Taxonomy" id="1447943"/>
    <lineage>
        <taxon>Eukaryota</taxon>
        <taxon>Fungi</taxon>
        <taxon>Dikarya</taxon>
        <taxon>Ascomycota</taxon>
        <taxon>Pezizomycotina</taxon>
        <taxon>Dothideomycetes</taxon>
        <taxon>Pleosporomycetidae</taxon>
        <taxon>Pleosporales</taxon>
        <taxon>Massarineae</taxon>
        <taxon>Didymosphaeriaceae</taxon>
        <taxon>Bimuria</taxon>
    </lineage>
</organism>
<dbReference type="InterPro" id="IPR050121">
    <property type="entry name" value="Cytochrome_P450_monoxygenase"/>
</dbReference>
<dbReference type="GO" id="GO:0020037">
    <property type="term" value="F:heme binding"/>
    <property type="evidence" value="ECO:0007669"/>
    <property type="project" value="InterPro"/>
</dbReference>
<dbReference type="GO" id="GO:0016705">
    <property type="term" value="F:oxidoreductase activity, acting on paired donors, with incorporation or reduction of molecular oxygen"/>
    <property type="evidence" value="ECO:0007669"/>
    <property type="project" value="InterPro"/>
</dbReference>
<dbReference type="SUPFAM" id="SSF48264">
    <property type="entry name" value="Cytochrome P450"/>
    <property type="match status" value="1"/>
</dbReference>
<dbReference type="Pfam" id="PF00067">
    <property type="entry name" value="p450"/>
    <property type="match status" value="1"/>
</dbReference>
<comment type="similarity">
    <text evidence="1">Belongs to the cytochrome P450 family.</text>
</comment>
<keyword evidence="2" id="KW-0349">Heme</keyword>
<dbReference type="OrthoDB" id="3945418at2759"/>
<feature type="binding site" description="axial binding residue" evidence="2">
    <location>
        <position position="449"/>
    </location>
    <ligand>
        <name>heme</name>
        <dbReference type="ChEBI" id="CHEBI:30413"/>
    </ligand>
    <ligandPart>
        <name>Fe</name>
        <dbReference type="ChEBI" id="CHEBI:18248"/>
    </ligandPart>
</feature>
<dbReference type="InterPro" id="IPR001128">
    <property type="entry name" value="Cyt_P450"/>
</dbReference>
<dbReference type="InterPro" id="IPR036396">
    <property type="entry name" value="Cyt_P450_sf"/>
</dbReference>
<protein>
    <submittedName>
        <fullName evidence="3">Benzoate 4-monooxygenase cytochrome P450</fullName>
    </submittedName>
</protein>
<dbReference type="EMBL" id="ML976672">
    <property type="protein sequence ID" value="KAF1974959.1"/>
    <property type="molecule type" value="Genomic_DNA"/>
</dbReference>
<dbReference type="PRINTS" id="PR00463">
    <property type="entry name" value="EP450I"/>
</dbReference>
<dbReference type="GO" id="GO:0005506">
    <property type="term" value="F:iron ion binding"/>
    <property type="evidence" value="ECO:0007669"/>
    <property type="project" value="InterPro"/>
</dbReference>
<keyword evidence="2" id="KW-0408">Iron</keyword>
<accession>A0A6A5VF03</accession>
<keyword evidence="3" id="KW-0560">Oxidoreductase</keyword>
<comment type="cofactor">
    <cofactor evidence="2">
        <name>heme</name>
        <dbReference type="ChEBI" id="CHEBI:30413"/>
    </cofactor>
</comment>
<proteinExistence type="inferred from homology"/>
<evidence type="ECO:0000256" key="2">
    <source>
        <dbReference type="PIRSR" id="PIRSR602401-1"/>
    </source>
</evidence>
<sequence>MLASILLGALVTSYLLCPIWRVIYNVFLHPLAHFPGPWWAGATSYVEAYFDIMKGGQYFRKIEAMHARYGPIVRVSPEELSIRDAEFYEHIYGSMSARRDLDTANARLNGSPTSVISTLDHEHHRLRRSPLLPFFSKQSVVRLEPFIWSRVNLLVEKLKHAHKTSSVIKAVDAYGALTSDVISHYAYGKTFDYLGNGSDLEFRNDYMQAIAALSFVSPISLHFPLVVAIMKRLPQWLLQILNPNIIRVNELRRRCTDLAMKVLQTTSPGEKDVSEKPGTIFEALLSPSMPPEERTLERMTDEGFIITAAGLETTSRFLTNTTTHLLLNTDCLAKLRAELKTVMPAPGDCPPCSVLENLPYLSAVVAEGLRCETIFMTRFPRKLVEPLAYKDFTIPAGANIGCAPYLQNSNADVFPEPERYRPERWIEARERGENLGKYLATFVKGGRMCLGINLAYTEMYLTIAAIFHNFDLEFVDSGLENITTTRGYFFGFTDNYDWGVKFRVKNVLG</sequence>
<evidence type="ECO:0000313" key="4">
    <source>
        <dbReference type="Proteomes" id="UP000800036"/>
    </source>
</evidence>
<keyword evidence="4" id="KW-1185">Reference proteome</keyword>
<dbReference type="PANTHER" id="PTHR24305">
    <property type="entry name" value="CYTOCHROME P450"/>
    <property type="match status" value="1"/>
</dbReference>
<name>A0A6A5VF03_9PLEO</name>
<dbReference type="AlphaFoldDB" id="A0A6A5VF03"/>
<evidence type="ECO:0000256" key="1">
    <source>
        <dbReference type="ARBA" id="ARBA00010617"/>
    </source>
</evidence>
<gene>
    <name evidence="3" type="ORF">BU23DRAFT_85108</name>
</gene>
<dbReference type="Gene3D" id="1.10.630.10">
    <property type="entry name" value="Cytochrome P450"/>
    <property type="match status" value="1"/>
</dbReference>
<dbReference type="Proteomes" id="UP000800036">
    <property type="component" value="Unassembled WGS sequence"/>
</dbReference>
<dbReference type="PANTHER" id="PTHR24305:SF166">
    <property type="entry name" value="CYTOCHROME P450 12A4, MITOCHONDRIAL-RELATED"/>
    <property type="match status" value="1"/>
</dbReference>
<evidence type="ECO:0000313" key="3">
    <source>
        <dbReference type="EMBL" id="KAF1974959.1"/>
    </source>
</evidence>
<reference evidence="3" key="1">
    <citation type="journal article" date="2020" name="Stud. Mycol.">
        <title>101 Dothideomycetes genomes: a test case for predicting lifestyles and emergence of pathogens.</title>
        <authorList>
            <person name="Haridas S."/>
            <person name="Albert R."/>
            <person name="Binder M."/>
            <person name="Bloem J."/>
            <person name="Labutti K."/>
            <person name="Salamov A."/>
            <person name="Andreopoulos B."/>
            <person name="Baker S."/>
            <person name="Barry K."/>
            <person name="Bills G."/>
            <person name="Bluhm B."/>
            <person name="Cannon C."/>
            <person name="Castanera R."/>
            <person name="Culley D."/>
            <person name="Daum C."/>
            <person name="Ezra D."/>
            <person name="Gonzalez J."/>
            <person name="Henrissat B."/>
            <person name="Kuo A."/>
            <person name="Liang C."/>
            <person name="Lipzen A."/>
            <person name="Lutzoni F."/>
            <person name="Magnuson J."/>
            <person name="Mondo S."/>
            <person name="Nolan M."/>
            <person name="Ohm R."/>
            <person name="Pangilinan J."/>
            <person name="Park H.-J."/>
            <person name="Ramirez L."/>
            <person name="Alfaro M."/>
            <person name="Sun H."/>
            <person name="Tritt A."/>
            <person name="Yoshinaga Y."/>
            <person name="Zwiers L.-H."/>
            <person name="Turgeon B."/>
            <person name="Goodwin S."/>
            <person name="Spatafora J."/>
            <person name="Crous P."/>
            <person name="Grigoriev I."/>
        </authorList>
    </citation>
    <scope>NUCLEOTIDE SEQUENCE</scope>
    <source>
        <strain evidence="3">CBS 107.79</strain>
    </source>
</reference>
<dbReference type="InterPro" id="IPR002401">
    <property type="entry name" value="Cyt_P450_E_grp-I"/>
</dbReference>
<keyword evidence="2" id="KW-0479">Metal-binding</keyword>
<keyword evidence="3" id="KW-0503">Monooxygenase</keyword>